<dbReference type="Pfam" id="PF13086">
    <property type="entry name" value="AAA_11"/>
    <property type="match status" value="2"/>
</dbReference>
<evidence type="ECO:0000313" key="9">
    <source>
        <dbReference type="EMBL" id="EAS03414.2"/>
    </source>
</evidence>
<comment type="catalytic activity">
    <reaction evidence="6">
        <text>ATP + H2O = ADP + phosphate + H(+)</text>
        <dbReference type="Rhea" id="RHEA:13065"/>
        <dbReference type="ChEBI" id="CHEBI:15377"/>
        <dbReference type="ChEBI" id="CHEBI:15378"/>
        <dbReference type="ChEBI" id="CHEBI:30616"/>
        <dbReference type="ChEBI" id="CHEBI:43474"/>
        <dbReference type="ChEBI" id="CHEBI:456216"/>
        <dbReference type="EC" id="3.6.4.12"/>
    </reaction>
    <physiologicalReaction direction="left-to-right" evidence="6">
        <dbReference type="Rhea" id="RHEA:13066"/>
    </physiologicalReaction>
</comment>
<dbReference type="InterPro" id="IPR050534">
    <property type="entry name" value="Coronavir_polyprotein_1ab"/>
</dbReference>
<dbReference type="eggNOG" id="KOG1802">
    <property type="taxonomic scope" value="Eukaryota"/>
</dbReference>
<reference evidence="10" key="1">
    <citation type="journal article" date="2006" name="PLoS Biol.">
        <title>Macronuclear genome sequence of the ciliate Tetrahymena thermophila, a model eukaryote.</title>
        <authorList>
            <person name="Eisen J.A."/>
            <person name="Coyne R.S."/>
            <person name="Wu M."/>
            <person name="Wu D."/>
            <person name="Thiagarajan M."/>
            <person name="Wortman J.R."/>
            <person name="Badger J.H."/>
            <person name="Ren Q."/>
            <person name="Amedeo P."/>
            <person name="Jones K.M."/>
            <person name="Tallon L.J."/>
            <person name="Delcher A.L."/>
            <person name="Salzberg S.L."/>
            <person name="Silva J.C."/>
            <person name="Haas B.J."/>
            <person name="Majoros W.H."/>
            <person name="Farzad M."/>
            <person name="Carlton J.M."/>
            <person name="Smith R.K. Jr."/>
            <person name="Garg J."/>
            <person name="Pearlman R.E."/>
            <person name="Karrer K.M."/>
            <person name="Sun L."/>
            <person name="Manning G."/>
            <person name="Elde N.C."/>
            <person name="Turkewitz A.P."/>
            <person name="Asai D.J."/>
            <person name="Wilkes D.E."/>
            <person name="Wang Y."/>
            <person name="Cai H."/>
            <person name="Collins K."/>
            <person name="Stewart B.A."/>
            <person name="Lee S.R."/>
            <person name="Wilamowska K."/>
            <person name="Weinberg Z."/>
            <person name="Ruzzo W.L."/>
            <person name="Wloga D."/>
            <person name="Gaertig J."/>
            <person name="Frankel J."/>
            <person name="Tsao C.-C."/>
            <person name="Gorovsky M.A."/>
            <person name="Keeling P.J."/>
            <person name="Waller R.F."/>
            <person name="Patron N.J."/>
            <person name="Cherry J.M."/>
            <person name="Stover N.A."/>
            <person name="Krieger C.J."/>
            <person name="del Toro C."/>
            <person name="Ryder H.F."/>
            <person name="Williamson S.C."/>
            <person name="Barbeau R.A."/>
            <person name="Hamilton E.P."/>
            <person name="Orias E."/>
        </authorList>
    </citation>
    <scope>NUCLEOTIDE SEQUENCE [LARGE SCALE GENOMIC DNA]</scope>
    <source>
        <strain evidence="10">SB210</strain>
    </source>
</reference>
<evidence type="ECO:0000256" key="1">
    <source>
        <dbReference type="ARBA" id="ARBA00007913"/>
    </source>
</evidence>
<gene>
    <name evidence="9" type="ORF">TTHERM_00732610</name>
</gene>
<proteinExistence type="inferred from homology"/>
<keyword evidence="2" id="KW-0547">Nucleotide-binding</keyword>
<dbReference type="InterPro" id="IPR027417">
    <property type="entry name" value="P-loop_NTPase"/>
</dbReference>
<dbReference type="PANTHER" id="PTHR43788:SF8">
    <property type="entry name" value="DNA-BINDING PROTEIN SMUBP-2"/>
    <property type="match status" value="1"/>
</dbReference>
<dbReference type="EMBL" id="GG662485">
    <property type="protein sequence ID" value="EAS03414.2"/>
    <property type="molecule type" value="Genomic_DNA"/>
</dbReference>
<feature type="domain" description="Helicase ATP-binding" evidence="8">
    <location>
        <begin position="900"/>
        <end position="1128"/>
    </location>
</feature>
<name>Q245F0_TETTS</name>
<feature type="region of interest" description="Disordered" evidence="7">
    <location>
        <begin position="42"/>
        <end position="68"/>
    </location>
</feature>
<accession>Q245F0</accession>
<keyword evidence="5" id="KW-0067">ATP-binding</keyword>
<evidence type="ECO:0000313" key="10">
    <source>
        <dbReference type="Proteomes" id="UP000009168"/>
    </source>
</evidence>
<evidence type="ECO:0000256" key="7">
    <source>
        <dbReference type="SAM" id="MobiDB-lite"/>
    </source>
</evidence>
<dbReference type="GO" id="GO:0016787">
    <property type="term" value="F:hydrolase activity"/>
    <property type="evidence" value="ECO:0007669"/>
    <property type="project" value="UniProtKB-KW"/>
</dbReference>
<dbReference type="GO" id="GO:0043139">
    <property type="term" value="F:5'-3' DNA helicase activity"/>
    <property type="evidence" value="ECO:0007669"/>
    <property type="project" value="TreeGrafter"/>
</dbReference>
<dbReference type="OrthoDB" id="6513042at2759"/>
<evidence type="ECO:0000256" key="3">
    <source>
        <dbReference type="ARBA" id="ARBA00022801"/>
    </source>
</evidence>
<evidence type="ECO:0000256" key="5">
    <source>
        <dbReference type="ARBA" id="ARBA00022840"/>
    </source>
</evidence>
<dbReference type="SMART" id="SM00487">
    <property type="entry name" value="DEXDc"/>
    <property type="match status" value="1"/>
</dbReference>
<feature type="region of interest" description="Disordered" evidence="7">
    <location>
        <begin position="1"/>
        <end position="20"/>
    </location>
</feature>
<dbReference type="Pfam" id="PF13087">
    <property type="entry name" value="AAA_12"/>
    <property type="match status" value="1"/>
</dbReference>
<dbReference type="InterPro" id="IPR014001">
    <property type="entry name" value="Helicase_ATP-bd"/>
</dbReference>
<dbReference type="GO" id="GO:0005524">
    <property type="term" value="F:ATP binding"/>
    <property type="evidence" value="ECO:0007669"/>
    <property type="project" value="UniProtKB-KW"/>
</dbReference>
<dbReference type="InterPro" id="IPR041679">
    <property type="entry name" value="DNA2/NAM7-like_C"/>
</dbReference>
<comment type="similarity">
    <text evidence="1">Belongs to the DNA2/NAM7 helicase family.</text>
</comment>
<evidence type="ECO:0000256" key="4">
    <source>
        <dbReference type="ARBA" id="ARBA00022806"/>
    </source>
</evidence>
<dbReference type="GeneID" id="7847078"/>
<keyword evidence="3" id="KW-0378">Hydrolase</keyword>
<keyword evidence="10" id="KW-1185">Reference proteome</keyword>
<protein>
    <submittedName>
        <fullName evidence="9">AAA domain protein</fullName>
    </submittedName>
</protein>
<dbReference type="KEGG" id="tet:TTHERM_00732610"/>
<organism evidence="9 10">
    <name type="scientific">Tetrahymena thermophila (strain SB210)</name>
    <dbReference type="NCBI Taxonomy" id="312017"/>
    <lineage>
        <taxon>Eukaryota</taxon>
        <taxon>Sar</taxon>
        <taxon>Alveolata</taxon>
        <taxon>Ciliophora</taxon>
        <taxon>Intramacronucleata</taxon>
        <taxon>Oligohymenophorea</taxon>
        <taxon>Hymenostomatida</taxon>
        <taxon>Tetrahymenina</taxon>
        <taxon>Tetrahymenidae</taxon>
        <taxon>Tetrahymena</taxon>
    </lineage>
</organism>
<dbReference type="InterPro" id="IPR041677">
    <property type="entry name" value="DNA2/NAM7_AAA_11"/>
</dbReference>
<dbReference type="Gene3D" id="3.40.50.300">
    <property type="entry name" value="P-loop containing nucleotide triphosphate hydrolases"/>
    <property type="match status" value="2"/>
</dbReference>
<dbReference type="Proteomes" id="UP000009168">
    <property type="component" value="Unassembled WGS sequence"/>
</dbReference>
<evidence type="ECO:0000259" key="8">
    <source>
        <dbReference type="SMART" id="SM00487"/>
    </source>
</evidence>
<dbReference type="PANTHER" id="PTHR43788">
    <property type="entry name" value="DNA2/NAM7 HELICASE FAMILY MEMBER"/>
    <property type="match status" value="1"/>
</dbReference>
<sequence length="1482" mass="172947">MDDFNNLPHPSHTDDELEYADLDYSKHKGVNLDEDYEEDEYANFKHNNNNYDDYDEDEDEEGEIQDTQIEANKNTNFKIQSSSRQNKLMEEQSMIKPATDKQFQLKRYMRINNVDEDDFEEGETDDKILINKDRFKKQLTPEELLKKESKLFKKEQLQKKVKMEQQQGYSNRFPQNFNLNKMQQNYRKEYAEEKKDPSKLVSKSKTVLTEDLTFEEAEQLLEAWRKQNFVQFNNWIQVSKSILRQDYTPHQSGYEEENEKGQITGFSCNLTLKFNYFRHGNISDFVAVGFGKRKQDAKRMALERLVVDLIQTGTIRLGLRDKKFLHEQPQVMLQKENNYLQQMAKPKPRSDFEEKIQESNHKRARKLSKKLQDYLRKQNIAEAINCLREIGKFKTLEWNEISFIWSHGVIHQNAILLQQILDIINKKPVGETSIESNMQGQFMRQQEEVQTSKDFVQKYDEDRVKQKLFLNYGITRQKACNPHDIYDLNSIEFSEKEILTSGLPPYNDDEFNKELVRDPFVRDLQDILVPLSNNETIADNTPLRTVYEMAQKWPMRHSDVLFDDSDEKYIDDEEDDLFVNKVQPKLKFLKDYDMNSQNYQKIAESIFGKKGFAKRENSIPAVLLDELYETLLYSGDKQFSLEIAEKIYTQLQLETSGFVHESSADYYAQKKNMIISEAIDCMYESIQSRNPIEYLCNINGKIEKIGTAHCYDVVAVTPLETQECIDQKLLKKCKYDVRETHHMIVEGDIVILTTFFRPSYDKPVLDDNISKLALYINQRAKSAKDNRDFIHNITEFGNVVEFALIGQVREMTKDSKMKVFICPTYDQSKSISFDSQRQWKITKIFSRTQHERMQDALRVFCFESRSAHPAIMHTICTPPGQTSHIIKRLSNQEQYKATNTKTQLNAEQQLAVEKAALNRITIVQGPPGSGKTTAAVEIVLEWLRASNQPILVTAESQGTVNIIYGELIKANVKAVTIGPGFEDRLDHINEIISKPDGHEPIQKLTSKDGKHLAPKPQEYIPNSMKFLILKKMLREAQVVCCTCQTVMADYLKGLHFTRVIIDEANTVSEPLSLIPIHRLCNQLVLIGDHMQSSPKSQSMFAQSKGMCMSLFEKLISQGFKPHLLKTQYRVAANQMIFQSRYFYNNMLENGIVEEFKPELRGFPWPNPAIKSCVIFVKGQEQATQLIEQLQNPKEAEVVVEILLNILKAGYIKQSDIGIVTTFDEQKKRIRSEINTQAKKHPSMFSLTIEETLRITKHSTLIDIETVEKANLMDKELIIFSPVRSNKHVNTLTNFIFQLNLFENDILIGAFAQLRQLSALTFNFFNKNQSDFQKYFLRFRLKNSQILHPLIKSQHIFLQTIIEGYGHFKGSKTFKYSLVEWKAWYHNNCRHRHTRTRSTLERILQMGKNKQSNFIIFQMKIICLNMKKIIKILFIKSNYIIQNSKEQIQSVLQILISIFQIIFFTKIFIQKNYLSNNKFICLN</sequence>
<keyword evidence="4" id="KW-0347">Helicase</keyword>
<dbReference type="InParanoid" id="Q245F0"/>
<feature type="compositionally biased region" description="Acidic residues" evidence="7">
    <location>
        <begin position="52"/>
        <end position="64"/>
    </location>
</feature>
<dbReference type="STRING" id="312017.Q245F0"/>
<dbReference type="HOGENOM" id="CLU_258325_0_0_1"/>
<dbReference type="RefSeq" id="XP_001023659.2">
    <property type="nucleotide sequence ID" value="XM_001023659.2"/>
</dbReference>
<evidence type="ECO:0000256" key="6">
    <source>
        <dbReference type="ARBA" id="ARBA00048432"/>
    </source>
</evidence>
<evidence type="ECO:0000256" key="2">
    <source>
        <dbReference type="ARBA" id="ARBA00022741"/>
    </source>
</evidence>
<dbReference type="SUPFAM" id="SSF52540">
    <property type="entry name" value="P-loop containing nucleoside triphosphate hydrolases"/>
    <property type="match status" value="1"/>
</dbReference>